<evidence type="ECO:0000313" key="2">
    <source>
        <dbReference type="EMBL" id="RSL80334.1"/>
    </source>
</evidence>
<keyword evidence="3" id="KW-1185">Reference proteome</keyword>
<accession>A0A428RS02</accession>
<protein>
    <submittedName>
        <fullName evidence="2">Uncharacterized protein</fullName>
    </submittedName>
</protein>
<organism evidence="2 3">
    <name type="scientific">Fusarium floridanum</name>
    <dbReference type="NCBI Taxonomy" id="1325733"/>
    <lineage>
        <taxon>Eukaryota</taxon>
        <taxon>Fungi</taxon>
        <taxon>Dikarya</taxon>
        <taxon>Ascomycota</taxon>
        <taxon>Pezizomycotina</taxon>
        <taxon>Sordariomycetes</taxon>
        <taxon>Hypocreomycetidae</taxon>
        <taxon>Hypocreales</taxon>
        <taxon>Nectriaceae</taxon>
        <taxon>Fusarium</taxon>
        <taxon>Fusarium solani species complex</taxon>
    </lineage>
</organism>
<gene>
    <name evidence="2" type="ORF">CEP51_006647</name>
</gene>
<name>A0A428RS02_9HYPO</name>
<sequence>MISQVMRARNVSHYTIPDVAVVDDDARKQVLQRQGTRLDRCHHGLTGMAKSNTTFPPGQKKKDFSGTGNRTLGSAELIPQVMRARNREMLATTPYRTLIGY</sequence>
<feature type="region of interest" description="Disordered" evidence="1">
    <location>
        <begin position="47"/>
        <end position="72"/>
    </location>
</feature>
<comment type="caution">
    <text evidence="2">The sequence shown here is derived from an EMBL/GenBank/DDBJ whole genome shotgun (WGS) entry which is preliminary data.</text>
</comment>
<proteinExistence type="predicted"/>
<evidence type="ECO:0000256" key="1">
    <source>
        <dbReference type="SAM" id="MobiDB-lite"/>
    </source>
</evidence>
<dbReference type="AlphaFoldDB" id="A0A428RS02"/>
<evidence type="ECO:0000313" key="3">
    <source>
        <dbReference type="Proteomes" id="UP000287972"/>
    </source>
</evidence>
<reference evidence="2 3" key="1">
    <citation type="submission" date="2017-06" db="EMBL/GenBank/DDBJ databases">
        <title>Comparative genomic analysis of Ambrosia Fusariam Clade fungi.</title>
        <authorList>
            <person name="Stajich J.E."/>
            <person name="Carrillo J."/>
            <person name="Kijimoto T."/>
            <person name="Eskalen A."/>
            <person name="O'Donnell K."/>
            <person name="Kasson M."/>
        </authorList>
    </citation>
    <scope>NUCLEOTIDE SEQUENCE [LARGE SCALE GENOMIC DNA]</scope>
    <source>
        <strain evidence="2 3">NRRL62606</strain>
    </source>
</reference>
<dbReference type="EMBL" id="NKCL01000148">
    <property type="protein sequence ID" value="RSL80334.1"/>
    <property type="molecule type" value="Genomic_DNA"/>
</dbReference>
<dbReference type="Proteomes" id="UP000287972">
    <property type="component" value="Unassembled WGS sequence"/>
</dbReference>